<reference evidence="2 3" key="1">
    <citation type="submission" date="2015-11" db="EMBL/GenBank/DDBJ databases">
        <title>Genomes and virulence difference between two physiological races of Phytophthora nicotianae.</title>
        <authorList>
            <person name="Liu H."/>
            <person name="Ma X."/>
            <person name="Yu H."/>
            <person name="Fang D."/>
            <person name="Li Y."/>
            <person name="Wang X."/>
            <person name="Wang W."/>
            <person name="Dong Y."/>
            <person name="Xiao B."/>
        </authorList>
    </citation>
    <scope>NUCLEOTIDE SEQUENCE [LARGE SCALE GENOMIC DNA]</scope>
    <source>
        <strain evidence="3">race 1</strain>
    </source>
</reference>
<gene>
    <name evidence="2" type="ORF">AM588_10007818</name>
</gene>
<feature type="region of interest" description="Disordered" evidence="1">
    <location>
        <begin position="1"/>
        <end position="77"/>
    </location>
</feature>
<feature type="compositionally biased region" description="Basic and acidic residues" evidence="1">
    <location>
        <begin position="205"/>
        <end position="220"/>
    </location>
</feature>
<dbReference type="EMBL" id="LNFP01001581">
    <property type="protein sequence ID" value="KUF85683.1"/>
    <property type="molecule type" value="Genomic_DNA"/>
</dbReference>
<evidence type="ECO:0000256" key="1">
    <source>
        <dbReference type="SAM" id="MobiDB-lite"/>
    </source>
</evidence>
<organism evidence="2 3">
    <name type="scientific">Phytophthora nicotianae</name>
    <name type="common">Potato buckeye rot agent</name>
    <name type="synonym">Phytophthora parasitica</name>
    <dbReference type="NCBI Taxonomy" id="4792"/>
    <lineage>
        <taxon>Eukaryota</taxon>
        <taxon>Sar</taxon>
        <taxon>Stramenopiles</taxon>
        <taxon>Oomycota</taxon>
        <taxon>Peronosporomycetes</taxon>
        <taxon>Peronosporales</taxon>
        <taxon>Peronosporaceae</taxon>
        <taxon>Phytophthora</taxon>
    </lineage>
</organism>
<proteinExistence type="predicted"/>
<dbReference type="InterPro" id="IPR038765">
    <property type="entry name" value="Papain-like_cys_pep_sf"/>
</dbReference>
<feature type="region of interest" description="Disordered" evidence="1">
    <location>
        <begin position="200"/>
        <end position="220"/>
    </location>
</feature>
<evidence type="ECO:0000313" key="2">
    <source>
        <dbReference type="EMBL" id="KUF85683.1"/>
    </source>
</evidence>
<accession>A0A0W8CNI9</accession>
<comment type="caution">
    <text evidence="2">The sequence shown here is derived from an EMBL/GenBank/DDBJ whole genome shotgun (WGS) entry which is preliminary data.</text>
</comment>
<sequence length="493" mass="54978">MPLDGAGEAASAASAASGHEKERALPAHRSSSDLSATHLVGGSEVEGRKEEGRDQDDERGESYNSPSNEAETERACDSKVAWTTSTQKLKKVKQFVYERFSSSVVGSTAAKVRTHSDRYREAVRATHLIANEMADIEDDAEFDDMLEFVMNQWRNVRQRKMADQTEVCTPTQRKVVSANASLSVMGDAVVRKEFEISSSSDDESSYDHYGDGNTYRKDDNADKDVIAAGSHVPIRLNPNAEKGWSISKTKEENICERENGQKVDPFYLLPSKLLDACLKVLPVSNTPENAISIEEDQDARVTSPDKAVMPRNVETVAVKDVGNFTRKQIDTFKRIQNLKDAVQMGLDLLKWLTEEAIPTLPAEYHELAQKIANEVLTTYPYQRIPDMPNQFALLYRAIPPTWLNDGAIRALCWRLSQDYPNCRFAGFQSAVPKTKRTRNKDDGAVDKVVRERVLAQIANDGVDTVLLPLIFDNFHWCCVTVKGDPSESISTIP</sequence>
<dbReference type="AlphaFoldDB" id="A0A0W8CNI9"/>
<protein>
    <recommendedName>
        <fullName evidence="4">Ubiquitin-like protease family profile domain-containing protein</fullName>
    </recommendedName>
</protein>
<feature type="compositionally biased region" description="Low complexity" evidence="1">
    <location>
        <begin position="1"/>
        <end position="17"/>
    </location>
</feature>
<name>A0A0W8CNI9_PHYNI</name>
<dbReference type="Proteomes" id="UP000054636">
    <property type="component" value="Unassembled WGS sequence"/>
</dbReference>
<evidence type="ECO:0008006" key="4">
    <source>
        <dbReference type="Google" id="ProtNLM"/>
    </source>
</evidence>
<evidence type="ECO:0000313" key="3">
    <source>
        <dbReference type="Proteomes" id="UP000054636"/>
    </source>
</evidence>
<dbReference type="SUPFAM" id="SSF54001">
    <property type="entry name" value="Cysteine proteinases"/>
    <property type="match status" value="1"/>
</dbReference>